<gene>
    <name evidence="2" type="ORF">AQPW35_45590</name>
</gene>
<dbReference type="AlphaFoldDB" id="A0A480B355"/>
<dbReference type="GO" id="GO:0005886">
    <property type="term" value="C:plasma membrane"/>
    <property type="evidence" value="ECO:0007669"/>
    <property type="project" value="TreeGrafter"/>
</dbReference>
<evidence type="ECO:0000256" key="1">
    <source>
        <dbReference type="SAM" id="Phobius"/>
    </source>
</evidence>
<protein>
    <recommendedName>
        <fullName evidence="4">Regulator SirB</fullName>
    </recommendedName>
</protein>
<keyword evidence="1" id="KW-1133">Transmembrane helix</keyword>
<evidence type="ECO:0000313" key="3">
    <source>
        <dbReference type="Proteomes" id="UP000301751"/>
    </source>
</evidence>
<accession>A0A480B355</accession>
<feature type="transmembrane region" description="Helical" evidence="1">
    <location>
        <begin position="61"/>
        <end position="81"/>
    </location>
</feature>
<feature type="transmembrane region" description="Helical" evidence="1">
    <location>
        <begin position="121"/>
        <end position="139"/>
    </location>
</feature>
<evidence type="ECO:0008006" key="4">
    <source>
        <dbReference type="Google" id="ProtNLM"/>
    </source>
</evidence>
<dbReference type="PANTHER" id="PTHR39594:SF1">
    <property type="entry name" value="PROTEIN YCHQ"/>
    <property type="match status" value="1"/>
</dbReference>
<proteinExistence type="predicted"/>
<name>A0A480B355_9BURK</name>
<dbReference type="InterPro" id="IPR007360">
    <property type="entry name" value="SirB"/>
</dbReference>
<organism evidence="2 3">
    <name type="scientific">Pseudaquabacterium pictum</name>
    <dbReference type="NCBI Taxonomy" id="2315236"/>
    <lineage>
        <taxon>Bacteria</taxon>
        <taxon>Pseudomonadati</taxon>
        <taxon>Pseudomonadota</taxon>
        <taxon>Betaproteobacteria</taxon>
        <taxon>Burkholderiales</taxon>
        <taxon>Sphaerotilaceae</taxon>
        <taxon>Pseudaquabacterium</taxon>
    </lineage>
</organism>
<keyword evidence="1" id="KW-0472">Membrane</keyword>
<keyword evidence="1" id="KW-0812">Transmembrane</keyword>
<dbReference type="EMBL" id="BJCL01000017">
    <property type="protein sequence ID" value="GCL65478.1"/>
    <property type="molecule type" value="Genomic_DNA"/>
</dbReference>
<dbReference type="Pfam" id="PF04247">
    <property type="entry name" value="SirB"/>
    <property type="match status" value="1"/>
</dbReference>
<keyword evidence="3" id="KW-1185">Reference proteome</keyword>
<reference evidence="3" key="1">
    <citation type="submission" date="2019-03" db="EMBL/GenBank/DDBJ databases">
        <title>Aquabacterium pictum sp.nov., the first bacteriochlorophyll a-containing freshwater bacterium in the genus Aquabacterium of the class Betaproteobacteria.</title>
        <authorList>
            <person name="Hirose S."/>
            <person name="Tank M."/>
            <person name="Hara E."/>
            <person name="Tamaki H."/>
            <person name="Takaichi S."/>
            <person name="Haruta S."/>
            <person name="Hanada S."/>
        </authorList>
    </citation>
    <scope>NUCLEOTIDE SEQUENCE [LARGE SCALE GENOMIC DNA]</scope>
    <source>
        <strain evidence="3">W35</strain>
    </source>
</reference>
<sequence>MAPSLVASAHMPTTMPEIALWYSPLKSAHIGLVLVSGGLFALRGALVLAGQSWAMAKPWRMLSYGIDTLLLAAGVSLWVLLSLNPVGSPWLAAKLLLLVLYIVLGSLALKRAKSPAAQRASYAGALMVYMFMASVALSHHPLGLLQPWWTHGG</sequence>
<feature type="transmembrane region" description="Helical" evidence="1">
    <location>
        <begin position="87"/>
        <end position="109"/>
    </location>
</feature>
<feature type="transmembrane region" description="Helical" evidence="1">
    <location>
        <begin position="30"/>
        <end position="49"/>
    </location>
</feature>
<dbReference type="PANTHER" id="PTHR39594">
    <property type="entry name" value="PROTEIN YCHQ"/>
    <property type="match status" value="1"/>
</dbReference>
<comment type="caution">
    <text evidence="2">The sequence shown here is derived from an EMBL/GenBank/DDBJ whole genome shotgun (WGS) entry which is preliminary data.</text>
</comment>
<evidence type="ECO:0000313" key="2">
    <source>
        <dbReference type="EMBL" id="GCL65478.1"/>
    </source>
</evidence>
<dbReference type="Proteomes" id="UP000301751">
    <property type="component" value="Unassembled WGS sequence"/>
</dbReference>